<keyword evidence="1" id="KW-0479">Metal-binding</keyword>
<evidence type="ECO:0000259" key="2">
    <source>
        <dbReference type="PROSITE" id="PS50114"/>
    </source>
</evidence>
<dbReference type="Gene3D" id="3.30.50.10">
    <property type="entry name" value="Erythroid Transcription Factor GATA-1, subunit A"/>
    <property type="match status" value="1"/>
</dbReference>
<keyword evidence="1" id="KW-0863">Zinc-finger</keyword>
<feature type="domain" description="GATA-type" evidence="2">
    <location>
        <begin position="70"/>
        <end position="93"/>
    </location>
</feature>
<dbReference type="OrthoDB" id="515401at2759"/>
<feature type="domain" description="GATA-type" evidence="2">
    <location>
        <begin position="7"/>
        <end position="36"/>
    </location>
</feature>
<evidence type="ECO:0000313" key="3">
    <source>
        <dbReference type="EMBL" id="KAE9384074.1"/>
    </source>
</evidence>
<proteinExistence type="predicted"/>
<dbReference type="Proteomes" id="UP000799118">
    <property type="component" value="Unassembled WGS sequence"/>
</dbReference>
<dbReference type="InterPro" id="IPR000679">
    <property type="entry name" value="Znf_GATA"/>
</dbReference>
<dbReference type="AlphaFoldDB" id="A0A6A4GEZ5"/>
<name>A0A6A4GEZ5_9AGAR</name>
<dbReference type="SUPFAM" id="SSF57716">
    <property type="entry name" value="Glucocorticoid receptor-like (DNA-binding domain)"/>
    <property type="match status" value="1"/>
</dbReference>
<dbReference type="GO" id="GO:0008270">
    <property type="term" value="F:zinc ion binding"/>
    <property type="evidence" value="ECO:0007669"/>
    <property type="project" value="UniProtKB-KW"/>
</dbReference>
<keyword evidence="4" id="KW-1185">Reference proteome</keyword>
<accession>A0A6A4GEZ5</accession>
<evidence type="ECO:0000313" key="4">
    <source>
        <dbReference type="Proteomes" id="UP000799118"/>
    </source>
</evidence>
<reference evidence="3" key="1">
    <citation type="journal article" date="2019" name="Environ. Microbiol.">
        <title>Fungal ecological strategies reflected in gene transcription - a case study of two litter decomposers.</title>
        <authorList>
            <person name="Barbi F."/>
            <person name="Kohler A."/>
            <person name="Barry K."/>
            <person name="Baskaran P."/>
            <person name="Daum C."/>
            <person name="Fauchery L."/>
            <person name="Ihrmark K."/>
            <person name="Kuo A."/>
            <person name="LaButti K."/>
            <person name="Lipzen A."/>
            <person name="Morin E."/>
            <person name="Grigoriev I.V."/>
            <person name="Henrissat B."/>
            <person name="Lindahl B."/>
            <person name="Martin F."/>
        </authorList>
    </citation>
    <scope>NUCLEOTIDE SEQUENCE</scope>
    <source>
        <strain evidence="3">JB14</strain>
    </source>
</reference>
<sequence>MSTCIPSATKVECSSCVATHTTLWRRGLNDELNCNAGSQLSTPRNGSVEIIGALSFDRETDHTTATPLWCGLYYKLHGPACPISMKSDVIHKRSRHDSHLATNGGVVETPFAGPGVSHSLQQVYNQSLDE</sequence>
<dbReference type="SMART" id="SM00401">
    <property type="entry name" value="ZnF_GATA"/>
    <property type="match status" value="1"/>
</dbReference>
<dbReference type="GO" id="GO:0043565">
    <property type="term" value="F:sequence-specific DNA binding"/>
    <property type="evidence" value="ECO:0007669"/>
    <property type="project" value="InterPro"/>
</dbReference>
<gene>
    <name evidence="3" type="ORF">BT96DRAFT_960942</name>
</gene>
<organism evidence="3 4">
    <name type="scientific">Gymnopus androsaceus JB14</name>
    <dbReference type="NCBI Taxonomy" id="1447944"/>
    <lineage>
        <taxon>Eukaryota</taxon>
        <taxon>Fungi</taxon>
        <taxon>Dikarya</taxon>
        <taxon>Basidiomycota</taxon>
        <taxon>Agaricomycotina</taxon>
        <taxon>Agaricomycetes</taxon>
        <taxon>Agaricomycetidae</taxon>
        <taxon>Agaricales</taxon>
        <taxon>Marasmiineae</taxon>
        <taxon>Omphalotaceae</taxon>
        <taxon>Gymnopus</taxon>
    </lineage>
</organism>
<dbReference type="EMBL" id="ML770229">
    <property type="protein sequence ID" value="KAE9384074.1"/>
    <property type="molecule type" value="Genomic_DNA"/>
</dbReference>
<evidence type="ECO:0000256" key="1">
    <source>
        <dbReference type="PROSITE-ProRule" id="PRU00094"/>
    </source>
</evidence>
<dbReference type="InterPro" id="IPR013088">
    <property type="entry name" value="Znf_NHR/GATA"/>
</dbReference>
<protein>
    <recommendedName>
        <fullName evidence="2">GATA-type domain-containing protein</fullName>
    </recommendedName>
</protein>
<dbReference type="GO" id="GO:0006355">
    <property type="term" value="P:regulation of DNA-templated transcription"/>
    <property type="evidence" value="ECO:0007669"/>
    <property type="project" value="InterPro"/>
</dbReference>
<keyword evidence="1" id="KW-0862">Zinc</keyword>
<dbReference type="CDD" id="cd00202">
    <property type="entry name" value="ZnF_GATA"/>
    <property type="match status" value="1"/>
</dbReference>
<dbReference type="PROSITE" id="PS50114">
    <property type="entry name" value="GATA_ZN_FINGER_2"/>
    <property type="match status" value="2"/>
</dbReference>